<dbReference type="STRING" id="1219065.VPR01S_02_03410"/>
<comment type="caution">
    <text evidence="1">The sequence shown here is derived from an EMBL/GenBank/DDBJ whole genome shotgun (WGS) entry which is preliminary data.</text>
</comment>
<gene>
    <name evidence="1" type="ORF">VPR01S_02_03410</name>
</gene>
<protein>
    <submittedName>
        <fullName evidence="1">Uncharacterized protein</fullName>
    </submittedName>
</protein>
<dbReference type="EMBL" id="BATJ01000002">
    <property type="protein sequence ID" value="GAD66090.1"/>
    <property type="molecule type" value="Genomic_DNA"/>
</dbReference>
<evidence type="ECO:0000313" key="2">
    <source>
        <dbReference type="Proteomes" id="UP000016570"/>
    </source>
</evidence>
<organism evidence="1 2">
    <name type="scientific">Vibrio proteolyticus NBRC 13287</name>
    <dbReference type="NCBI Taxonomy" id="1219065"/>
    <lineage>
        <taxon>Bacteria</taxon>
        <taxon>Pseudomonadati</taxon>
        <taxon>Pseudomonadota</taxon>
        <taxon>Gammaproteobacteria</taxon>
        <taxon>Vibrionales</taxon>
        <taxon>Vibrionaceae</taxon>
        <taxon>Vibrio</taxon>
    </lineage>
</organism>
<reference evidence="1 2" key="1">
    <citation type="submission" date="2013-09" db="EMBL/GenBank/DDBJ databases">
        <title>Whole genome shotgun sequence of Vibrio proteolyticus NBRC 13287.</title>
        <authorList>
            <person name="Isaki S."/>
            <person name="Hosoyama A."/>
            <person name="Numata M."/>
            <person name="Hashimoto M."/>
            <person name="Hosoyama Y."/>
            <person name="Tsuchikane K."/>
            <person name="Noguchi M."/>
            <person name="Hirakata S."/>
            <person name="Ichikawa N."/>
            <person name="Ohji S."/>
            <person name="Yamazoe A."/>
            <person name="Fujita N."/>
        </authorList>
    </citation>
    <scope>NUCLEOTIDE SEQUENCE [LARGE SCALE GENOMIC DNA]</scope>
    <source>
        <strain evidence="1 2">NBRC 13287</strain>
    </source>
</reference>
<keyword evidence="2" id="KW-1185">Reference proteome</keyword>
<proteinExistence type="predicted"/>
<evidence type="ECO:0000313" key="1">
    <source>
        <dbReference type="EMBL" id="GAD66090.1"/>
    </source>
</evidence>
<dbReference type="AlphaFoldDB" id="U2ZXD2"/>
<dbReference type="Proteomes" id="UP000016570">
    <property type="component" value="Unassembled WGS sequence"/>
</dbReference>
<sequence length="51" mass="5832">MFTENVVIESSNTLIEFINQRDQAVGQEIICSINSMNLVKNALKQLYINPF</sequence>
<name>U2ZXD2_VIBPR</name>
<accession>U2ZXD2</accession>